<evidence type="ECO:0000313" key="19">
    <source>
        <dbReference type="EMBL" id="CEP03183.1"/>
    </source>
</evidence>
<keyword evidence="10 15" id="KW-0560">Oxidoreductase</keyword>
<dbReference type="CDD" id="cd00351">
    <property type="entry name" value="TS_Pyrimidine_HMase"/>
    <property type="match status" value="1"/>
</dbReference>
<dbReference type="GO" id="GO:0004146">
    <property type="term" value="F:dihydrofolate reductase activity"/>
    <property type="evidence" value="ECO:0007669"/>
    <property type="project" value="UniProtKB-EC"/>
</dbReference>
<evidence type="ECO:0000256" key="8">
    <source>
        <dbReference type="ARBA" id="ARBA00022727"/>
    </source>
</evidence>
<keyword evidence="11" id="KW-0511">Multifunctional enzyme</keyword>
<feature type="active site" evidence="16 17">
    <location>
        <position position="380"/>
    </location>
</feature>
<dbReference type="PROSITE" id="PS00075">
    <property type="entry name" value="DHFR_1"/>
    <property type="match status" value="1"/>
</dbReference>
<dbReference type="EMBL" id="CDSF01000144">
    <property type="protein sequence ID" value="CEP03183.1"/>
    <property type="molecule type" value="Genomic_DNA"/>
</dbReference>
<dbReference type="InterPro" id="IPR001796">
    <property type="entry name" value="DHFR_dom"/>
</dbReference>
<evidence type="ECO:0000256" key="13">
    <source>
        <dbReference type="ARBA" id="ARBA00047344"/>
    </source>
</evidence>
<keyword evidence="5 15" id="KW-0554">One-carbon metabolism</keyword>
<dbReference type="Gene3D" id="3.40.430.10">
    <property type="entry name" value="Dihydrofolate Reductase, subunit A"/>
    <property type="match status" value="1"/>
</dbReference>
<evidence type="ECO:0000256" key="7">
    <source>
        <dbReference type="ARBA" id="ARBA00022679"/>
    </source>
</evidence>
<accession>A0A0G4J6H0</accession>
<evidence type="ECO:0000256" key="1">
    <source>
        <dbReference type="ARBA" id="ARBA00004903"/>
    </source>
</evidence>
<evidence type="ECO:0000256" key="6">
    <source>
        <dbReference type="ARBA" id="ARBA00022603"/>
    </source>
</evidence>
<dbReference type="GO" id="GO:0046654">
    <property type="term" value="P:tetrahydrofolate biosynthetic process"/>
    <property type="evidence" value="ECO:0007669"/>
    <property type="project" value="UniProtKB-UniPathway"/>
</dbReference>
<dbReference type="PANTHER" id="PTHR11548">
    <property type="entry name" value="THYMIDYLATE SYNTHASE 1"/>
    <property type="match status" value="1"/>
</dbReference>
<dbReference type="AlphaFoldDB" id="A0A0G4J6H0"/>
<evidence type="ECO:0000256" key="3">
    <source>
        <dbReference type="ARBA" id="ARBA00010176"/>
    </source>
</evidence>
<dbReference type="GO" id="GO:0006730">
    <property type="term" value="P:one-carbon metabolic process"/>
    <property type="evidence" value="ECO:0007669"/>
    <property type="project" value="UniProtKB-KW"/>
</dbReference>
<evidence type="ECO:0000256" key="9">
    <source>
        <dbReference type="ARBA" id="ARBA00022857"/>
    </source>
</evidence>
<evidence type="ECO:0000256" key="2">
    <source>
        <dbReference type="ARBA" id="ARBA00006900"/>
    </source>
</evidence>
<dbReference type="HAMAP" id="MF_00008">
    <property type="entry name" value="Thymidy_synth_bact"/>
    <property type="match status" value="1"/>
</dbReference>
<dbReference type="Gene3D" id="3.30.572.10">
    <property type="entry name" value="Thymidylate synthase/dCMP hydroxymethylase domain"/>
    <property type="match status" value="1"/>
</dbReference>
<dbReference type="InterPro" id="IPR000398">
    <property type="entry name" value="Thymidylate_synthase"/>
</dbReference>
<dbReference type="PIRSF" id="PIRSF000389">
    <property type="entry name" value="DHFR-TS"/>
    <property type="match status" value="1"/>
</dbReference>
<sequence length="498" mass="55877">MAIAFEVIAAFASGSRGIGVRGGLPWRLPADLRRFKRLTTGSGHNAVIMGRNTWQSIPEKFRPLPGRINIVLTRDPSRIDSTSVKVASSLTHGLSIAQRCIEACDETCLLAALRMLEDMEGIDRVFVIGGEKVYADALKMDECHVLHLTRVLDEPDESCDAFFPDVDWSQFMEVDASDPMVENDTRFEFLTYVRRPYGAADRERDGPVPVKHDEDQYLDLVRRILDSGVSRTDRTGVGTVAVFGAQMRFDLRNGQFPLLTTKRVFWRGVAEELLWFISGCTDGEVLSAKGIRIWDGNGSREFLDRLGFHDRRPGDLGPVYGFQWRHFGAKYATCDADYAGQGIDQLAQVIEMIKTQPDSRRIIMTAWNPSDLHLMVLPPCHMFCQFFVNDGELSCLLYQRSCDMGLGVPFNIASYALLTRLIAHVCGLKAGELIHTLGDAHVYMNHVDALKEQLKRTPRPFPTLTINSSTTSIDGFKFEDVHLDGYNPYPAIKMDMAV</sequence>
<evidence type="ECO:0000313" key="20">
    <source>
        <dbReference type="Proteomes" id="UP000039324"/>
    </source>
</evidence>
<evidence type="ECO:0000256" key="16">
    <source>
        <dbReference type="PIRSR" id="PIRSR000389-1"/>
    </source>
</evidence>
<dbReference type="Proteomes" id="UP000039324">
    <property type="component" value="Unassembled WGS sequence"/>
</dbReference>
<dbReference type="PROSITE" id="PS51330">
    <property type="entry name" value="DHFR_2"/>
    <property type="match status" value="1"/>
</dbReference>
<dbReference type="InterPro" id="IPR017925">
    <property type="entry name" value="DHFR_CS"/>
</dbReference>
<dbReference type="InterPro" id="IPR012262">
    <property type="entry name" value="DHFR-TS"/>
</dbReference>
<dbReference type="GO" id="GO:0032259">
    <property type="term" value="P:methylation"/>
    <property type="evidence" value="ECO:0007669"/>
    <property type="project" value="UniProtKB-KW"/>
</dbReference>
<dbReference type="InterPro" id="IPR023451">
    <property type="entry name" value="Thymidate_synth/dCMP_Mease_dom"/>
</dbReference>
<evidence type="ECO:0000256" key="10">
    <source>
        <dbReference type="ARBA" id="ARBA00023002"/>
    </source>
</evidence>
<evidence type="ECO:0000256" key="14">
    <source>
        <dbReference type="ARBA" id="ARBA00048873"/>
    </source>
</evidence>
<evidence type="ECO:0000259" key="18">
    <source>
        <dbReference type="PROSITE" id="PS51330"/>
    </source>
</evidence>
<evidence type="ECO:0000256" key="11">
    <source>
        <dbReference type="ARBA" id="ARBA00023268"/>
    </source>
</evidence>
<name>A0A0G4J6H0_PLABS</name>
<dbReference type="GO" id="GO:0005829">
    <property type="term" value="C:cytosol"/>
    <property type="evidence" value="ECO:0007669"/>
    <property type="project" value="TreeGrafter"/>
</dbReference>
<dbReference type="CDD" id="cd00209">
    <property type="entry name" value="DHFR"/>
    <property type="match status" value="1"/>
</dbReference>
<feature type="domain" description="DHFR" evidence="18">
    <location>
        <begin position="4"/>
        <end position="194"/>
    </location>
</feature>
<dbReference type="PRINTS" id="PR00108">
    <property type="entry name" value="THYMDSNTHASE"/>
</dbReference>
<dbReference type="OrthoDB" id="766at2759"/>
<proteinExistence type="inferred from homology"/>
<keyword evidence="6 15" id="KW-0489">Methyltransferase</keyword>
<keyword evidence="8 15" id="KW-0545">Nucleotide biosynthesis</keyword>
<evidence type="ECO:0000256" key="15">
    <source>
        <dbReference type="PIRNR" id="PIRNR000389"/>
    </source>
</evidence>
<dbReference type="GO" id="GO:0004799">
    <property type="term" value="F:thymidylate synthase activity"/>
    <property type="evidence" value="ECO:0007669"/>
    <property type="project" value="UniProtKB-EC"/>
</dbReference>
<protein>
    <recommendedName>
        <fullName evidence="4 15">Bifunctional dihydrofolate reductase-thymidylate synthase</fullName>
    </recommendedName>
</protein>
<keyword evidence="7 15" id="KW-0808">Transferase</keyword>
<gene>
    <name evidence="19" type="ORF">PBRA_002943</name>
</gene>
<evidence type="ECO:0000256" key="12">
    <source>
        <dbReference type="ARBA" id="ARBA00025154"/>
    </source>
</evidence>
<dbReference type="FunFam" id="3.30.572.10:FF:000002">
    <property type="entry name" value="Possible thymidylate synthase"/>
    <property type="match status" value="1"/>
</dbReference>
<comment type="catalytic activity">
    <reaction evidence="13">
        <text>dUMP + (6R)-5,10-methylene-5,6,7,8-tetrahydrofolate = 7,8-dihydrofolate + dTMP</text>
        <dbReference type="Rhea" id="RHEA:12104"/>
        <dbReference type="ChEBI" id="CHEBI:15636"/>
        <dbReference type="ChEBI" id="CHEBI:57451"/>
        <dbReference type="ChEBI" id="CHEBI:63528"/>
        <dbReference type="ChEBI" id="CHEBI:246422"/>
        <dbReference type="EC" id="2.1.1.45"/>
    </reaction>
</comment>
<dbReference type="NCBIfam" id="NF002497">
    <property type="entry name" value="PRK01827.1-3"/>
    <property type="match status" value="1"/>
</dbReference>
<dbReference type="NCBIfam" id="TIGR03284">
    <property type="entry name" value="thym_sym"/>
    <property type="match status" value="1"/>
</dbReference>
<comment type="function">
    <text evidence="12">Bifunctional enzyme. Involved in de novo dTMP biosynthesis. Key enzyme in folate metabolism. Catalyzes an essential reaction for de novo glycine and purine synthesis, DNA precursor synthesis, and for the conversion of dUMP to dTMP.</text>
</comment>
<comment type="similarity">
    <text evidence="3 15">In the N-terminal section; belongs to the dihydrofolate reductase family.</text>
</comment>
<dbReference type="GO" id="GO:0006231">
    <property type="term" value="P:dTMP biosynthetic process"/>
    <property type="evidence" value="ECO:0007669"/>
    <property type="project" value="InterPro"/>
</dbReference>
<comment type="similarity">
    <text evidence="2 15">In the C-terminal section; belongs to the thymidylate synthase family.</text>
</comment>
<keyword evidence="20" id="KW-1185">Reference proteome</keyword>
<comment type="catalytic activity">
    <reaction evidence="14">
        <text>(6S)-5,6,7,8-tetrahydrofolate + NADP(+) = 7,8-dihydrofolate + NADPH + H(+)</text>
        <dbReference type="Rhea" id="RHEA:15009"/>
        <dbReference type="ChEBI" id="CHEBI:15378"/>
        <dbReference type="ChEBI" id="CHEBI:57451"/>
        <dbReference type="ChEBI" id="CHEBI:57453"/>
        <dbReference type="ChEBI" id="CHEBI:57783"/>
        <dbReference type="ChEBI" id="CHEBI:58349"/>
        <dbReference type="EC" id="1.5.1.3"/>
    </reaction>
</comment>
<evidence type="ECO:0000256" key="5">
    <source>
        <dbReference type="ARBA" id="ARBA00022563"/>
    </source>
</evidence>
<dbReference type="GO" id="GO:0005739">
    <property type="term" value="C:mitochondrion"/>
    <property type="evidence" value="ECO:0007669"/>
    <property type="project" value="TreeGrafter"/>
</dbReference>
<reference evidence="19 20" key="1">
    <citation type="submission" date="2015-02" db="EMBL/GenBank/DDBJ databases">
        <authorList>
            <person name="Chooi Y.-H."/>
        </authorList>
    </citation>
    <scope>NUCLEOTIDE SEQUENCE [LARGE SCALE GENOMIC DNA]</scope>
    <source>
        <strain evidence="19">E3</strain>
    </source>
</reference>
<dbReference type="SUPFAM" id="SSF53597">
    <property type="entry name" value="Dihydrofolate reductase-like"/>
    <property type="match status" value="1"/>
</dbReference>
<dbReference type="UniPathway" id="UPA00077">
    <property type="reaction ID" value="UER00158"/>
</dbReference>
<dbReference type="SUPFAM" id="SSF55831">
    <property type="entry name" value="Thymidylate synthase/dCMP hydroxymethylase"/>
    <property type="match status" value="1"/>
</dbReference>
<dbReference type="Pfam" id="PF00303">
    <property type="entry name" value="Thymidylat_synt"/>
    <property type="match status" value="1"/>
</dbReference>
<dbReference type="PROSITE" id="PS00091">
    <property type="entry name" value="THYMIDYLATE_SYNTHASE"/>
    <property type="match status" value="1"/>
</dbReference>
<dbReference type="Pfam" id="PF00186">
    <property type="entry name" value="DHFR_1"/>
    <property type="match status" value="1"/>
</dbReference>
<dbReference type="InterPro" id="IPR024072">
    <property type="entry name" value="DHFR-like_dom_sf"/>
</dbReference>
<dbReference type="InterPro" id="IPR020940">
    <property type="entry name" value="Thymidylate_synthase_AS"/>
</dbReference>
<keyword evidence="9" id="KW-0521">NADP</keyword>
<evidence type="ECO:0000256" key="17">
    <source>
        <dbReference type="PROSITE-ProRule" id="PRU10016"/>
    </source>
</evidence>
<dbReference type="STRING" id="37360.A0A0G4J6H0"/>
<comment type="pathway">
    <text evidence="1 15">Cofactor biosynthesis; tetrahydrofolate biosynthesis; 5,6,7,8-tetrahydrofolate from 7,8-dihydrofolate: step 1/1.</text>
</comment>
<dbReference type="OMA" id="ILCAWNV"/>
<evidence type="ECO:0000256" key="4">
    <source>
        <dbReference type="ARBA" id="ARBA00019798"/>
    </source>
</evidence>
<dbReference type="InterPro" id="IPR036926">
    <property type="entry name" value="Thymidate_synth/dCMP_Mease_sf"/>
</dbReference>
<organism evidence="19 20">
    <name type="scientific">Plasmodiophora brassicae</name>
    <name type="common">Clubroot disease agent</name>
    <dbReference type="NCBI Taxonomy" id="37360"/>
    <lineage>
        <taxon>Eukaryota</taxon>
        <taxon>Sar</taxon>
        <taxon>Rhizaria</taxon>
        <taxon>Endomyxa</taxon>
        <taxon>Phytomyxea</taxon>
        <taxon>Plasmodiophorida</taxon>
        <taxon>Plasmodiophoridae</taxon>
        <taxon>Plasmodiophora</taxon>
    </lineage>
</organism>
<dbReference type="InterPro" id="IPR045097">
    <property type="entry name" value="Thymidate_synth/dCMP_Mease"/>
</dbReference>
<dbReference type="PANTHER" id="PTHR11548:SF2">
    <property type="entry name" value="THYMIDYLATE SYNTHASE"/>
    <property type="match status" value="1"/>
</dbReference>